<sequence length="72" mass="7994">MGLWMRHGQPGMEGDDTFDYTRDTAGMKQQREATLTQVRNLKDHPAVLAWGRASTSTAAASTCCPLSWRRPA</sequence>
<reference evidence="1 2" key="1">
    <citation type="journal article" date="2011" name="J. Bacteriol.">
        <title>Genome sequence of the halotolerant marine bacterium Myxococcus fulvus HW-1.</title>
        <authorList>
            <person name="Li Z.F."/>
            <person name="Li X."/>
            <person name="Liu H."/>
            <person name="Liu X."/>
            <person name="Han K."/>
            <person name="Wu Z.H."/>
            <person name="Hu W."/>
            <person name="Li F.F."/>
            <person name="Li Y.Z."/>
        </authorList>
    </citation>
    <scope>NUCLEOTIDE SEQUENCE [LARGE SCALE GENOMIC DNA]</scope>
    <source>
        <strain evidence="2">ATCC BAA-855 / HW-1</strain>
    </source>
</reference>
<evidence type="ECO:0000313" key="2">
    <source>
        <dbReference type="Proteomes" id="UP000000488"/>
    </source>
</evidence>
<protein>
    <submittedName>
        <fullName evidence="1">Uncharacterized protein</fullName>
    </submittedName>
</protein>
<organism evidence="1 2">
    <name type="scientific">Myxococcus fulvus (strain ATCC BAA-855 / HW-1)</name>
    <dbReference type="NCBI Taxonomy" id="483219"/>
    <lineage>
        <taxon>Bacteria</taxon>
        <taxon>Pseudomonadati</taxon>
        <taxon>Myxococcota</taxon>
        <taxon>Myxococcia</taxon>
        <taxon>Myxococcales</taxon>
        <taxon>Cystobacterineae</taxon>
        <taxon>Myxococcaceae</taxon>
        <taxon>Myxococcus</taxon>
    </lineage>
</organism>
<dbReference type="KEGG" id="mfu:LILAB_13430"/>
<dbReference type="HOGENOM" id="CLU_2718131_0_0_7"/>
<dbReference type="Proteomes" id="UP000000488">
    <property type="component" value="Chromosome"/>
</dbReference>
<dbReference type="eggNOG" id="COG3934">
    <property type="taxonomic scope" value="Bacteria"/>
</dbReference>
<evidence type="ECO:0000313" key="1">
    <source>
        <dbReference type="EMBL" id="AEI64591.1"/>
    </source>
</evidence>
<dbReference type="STRING" id="483219.LILAB_13430"/>
<gene>
    <name evidence="1" type="ordered locus">LILAB_13430</name>
</gene>
<proteinExistence type="predicted"/>
<dbReference type="EMBL" id="CP002830">
    <property type="protein sequence ID" value="AEI64591.1"/>
    <property type="molecule type" value="Genomic_DNA"/>
</dbReference>
<name>F8CAD4_MYXFH</name>
<dbReference type="AlphaFoldDB" id="F8CAD4"/>
<accession>F8CAD4</accession>